<evidence type="ECO:0000313" key="2">
    <source>
        <dbReference type="Proteomes" id="UP000076512"/>
    </source>
</evidence>
<dbReference type="EMBL" id="LWGR01000003">
    <property type="protein sequence ID" value="KZM75495.1"/>
    <property type="molecule type" value="Genomic_DNA"/>
</dbReference>
<name>A0A161WQB6_9NOCA</name>
<comment type="caution">
    <text evidence="1">The sequence shown here is derived from an EMBL/GenBank/DDBJ whole genome shotgun (WGS) entry which is preliminary data.</text>
</comment>
<organism evidence="1 2">
    <name type="scientific">Nocardia terpenica</name>
    <dbReference type="NCBI Taxonomy" id="455432"/>
    <lineage>
        <taxon>Bacteria</taxon>
        <taxon>Bacillati</taxon>
        <taxon>Actinomycetota</taxon>
        <taxon>Actinomycetes</taxon>
        <taxon>Mycobacteriales</taxon>
        <taxon>Nocardiaceae</taxon>
        <taxon>Nocardia</taxon>
    </lineage>
</organism>
<reference evidence="1 2" key="1">
    <citation type="submission" date="2016-04" db="EMBL/GenBank/DDBJ databases">
        <authorList>
            <person name="Evans L.H."/>
            <person name="Alamgir A."/>
            <person name="Owens N."/>
            <person name="Weber N.D."/>
            <person name="Virtaneva K."/>
            <person name="Barbian K."/>
            <person name="Babar A."/>
            <person name="Rosenke K."/>
        </authorList>
    </citation>
    <scope>NUCLEOTIDE SEQUENCE [LARGE SCALE GENOMIC DNA]</scope>
    <source>
        <strain evidence="1 2">IFM 0406</strain>
    </source>
</reference>
<accession>A0A161WQB6</accession>
<proteinExistence type="predicted"/>
<dbReference type="Proteomes" id="UP000076512">
    <property type="component" value="Unassembled WGS sequence"/>
</dbReference>
<gene>
    <name evidence="1" type="ORF">AWN90_19135</name>
</gene>
<protein>
    <submittedName>
        <fullName evidence="1">Uncharacterized protein</fullName>
    </submittedName>
</protein>
<keyword evidence="2" id="KW-1185">Reference proteome</keyword>
<evidence type="ECO:0000313" key="1">
    <source>
        <dbReference type="EMBL" id="KZM75495.1"/>
    </source>
</evidence>
<sequence>MAAHCGKKEMSSTRQSAVAVWVLSDDDGSPGNLYCQLRLGSPIQDSYRPTVTETTVDANRRDAVLELISLGIDIRR</sequence>
<dbReference type="AlphaFoldDB" id="A0A161WQB6"/>